<feature type="compositionally biased region" description="Low complexity" evidence="1">
    <location>
        <begin position="178"/>
        <end position="187"/>
    </location>
</feature>
<dbReference type="Gene3D" id="1.25.40.10">
    <property type="entry name" value="Tetratricopeptide repeat domain"/>
    <property type="match status" value="2"/>
</dbReference>
<keyword evidence="4" id="KW-1185">Reference proteome</keyword>
<dbReference type="Proteomes" id="UP000295783">
    <property type="component" value="Unassembled WGS sequence"/>
</dbReference>
<proteinExistence type="predicted"/>
<evidence type="ECO:0000313" key="3">
    <source>
        <dbReference type="EMBL" id="TDQ81479.1"/>
    </source>
</evidence>
<evidence type="ECO:0000313" key="4">
    <source>
        <dbReference type="Proteomes" id="UP000295783"/>
    </source>
</evidence>
<keyword evidence="2" id="KW-0472">Membrane</keyword>
<dbReference type="SMART" id="SM00671">
    <property type="entry name" value="SEL1"/>
    <property type="match status" value="4"/>
</dbReference>
<dbReference type="PANTHER" id="PTHR11102">
    <property type="entry name" value="SEL-1-LIKE PROTEIN"/>
    <property type="match status" value="1"/>
</dbReference>
<dbReference type="OrthoDB" id="112232at2"/>
<protein>
    <submittedName>
        <fullName evidence="3">Sel1 repeat-containing protein</fullName>
    </submittedName>
</protein>
<feature type="transmembrane region" description="Helical" evidence="2">
    <location>
        <begin position="12"/>
        <end position="32"/>
    </location>
</feature>
<organism evidence="3 4">
    <name type="scientific">Dongia mobilis</name>
    <dbReference type="NCBI Taxonomy" id="578943"/>
    <lineage>
        <taxon>Bacteria</taxon>
        <taxon>Pseudomonadati</taxon>
        <taxon>Pseudomonadota</taxon>
        <taxon>Alphaproteobacteria</taxon>
        <taxon>Rhodospirillales</taxon>
        <taxon>Dongiaceae</taxon>
        <taxon>Dongia</taxon>
    </lineage>
</organism>
<dbReference type="PANTHER" id="PTHR11102:SF160">
    <property type="entry name" value="ERAD-ASSOCIATED E3 UBIQUITIN-PROTEIN LIGASE COMPONENT HRD3"/>
    <property type="match status" value="1"/>
</dbReference>
<reference evidence="3 4" key="1">
    <citation type="submission" date="2019-03" db="EMBL/GenBank/DDBJ databases">
        <title>Genomic Encyclopedia of Type Strains, Phase III (KMG-III): the genomes of soil and plant-associated and newly described type strains.</title>
        <authorList>
            <person name="Whitman W."/>
        </authorList>
    </citation>
    <scope>NUCLEOTIDE SEQUENCE [LARGE SCALE GENOMIC DNA]</scope>
    <source>
        <strain evidence="3 4">CGMCC 1.7660</strain>
    </source>
</reference>
<feature type="region of interest" description="Disordered" evidence="1">
    <location>
        <begin position="150"/>
        <end position="187"/>
    </location>
</feature>
<dbReference type="AlphaFoldDB" id="A0A4R6WPR6"/>
<dbReference type="InterPro" id="IPR050767">
    <property type="entry name" value="Sel1_AlgK"/>
</dbReference>
<sequence>MIRITRHFARKASFYGIIGIGLLAMTPVPAAADYQTGVNAYYRGEFLAALEAWRPLAEAGDPVAQNSIGALYDHGLGVPEDNYEAARWYEMAAEGGLPLAMRNLGNQYATGHGKPFDVEMARQWYERAAAKGDRQSVSLLRQLRPSAVSAQSANAAPTFTTPTTTGSLAVPVQGPTEALGATGTGASDSAAAGDLTISGLGSETSPAAAPANPSQEILLDIGGDTVAIGGSGTATAPQPAQPQAAQPQPVQAMPVQPQPVQATQPATAQTAMIAPVQRSDGNWLIGQWQGPSLGCPRDGGIEFTTTENLSWFDGEVAVRMRATYQIEGNLIRVTSTASDGSTQVYAYRREDDSRMVIAGVPDSMPQSMVGIAYRRCGAAPGQDASPESAGIIEVPANGEIPAPAAQPAAVQDVAAAPVMAPVAVPAGATAADGWAAFERGEPQTALAIFTQLAEGGDAAMQVLVGQIHDFGQGVPQNDTEALKWYLRAAEAGNEKARYQAGLLYFRSPNVPQNLVESYRWLSLVADGGGAMAIPARSMLNDLDRQMPEADIAKAKQLLKSPTN</sequence>
<dbReference type="Pfam" id="PF08238">
    <property type="entry name" value="Sel1"/>
    <property type="match status" value="4"/>
</dbReference>
<keyword evidence="2" id="KW-0812">Transmembrane</keyword>
<dbReference type="InterPro" id="IPR011990">
    <property type="entry name" value="TPR-like_helical_dom_sf"/>
</dbReference>
<dbReference type="EMBL" id="SNYW01000009">
    <property type="protein sequence ID" value="TDQ81479.1"/>
    <property type="molecule type" value="Genomic_DNA"/>
</dbReference>
<dbReference type="RefSeq" id="WP_133614032.1">
    <property type="nucleotide sequence ID" value="NZ_SNYW01000009.1"/>
</dbReference>
<name>A0A4R6WPR6_9PROT</name>
<evidence type="ECO:0000256" key="1">
    <source>
        <dbReference type="SAM" id="MobiDB-lite"/>
    </source>
</evidence>
<dbReference type="SUPFAM" id="SSF81901">
    <property type="entry name" value="HCP-like"/>
    <property type="match status" value="2"/>
</dbReference>
<keyword evidence="2" id="KW-1133">Transmembrane helix</keyword>
<dbReference type="InterPro" id="IPR006597">
    <property type="entry name" value="Sel1-like"/>
</dbReference>
<comment type="caution">
    <text evidence="3">The sequence shown here is derived from an EMBL/GenBank/DDBJ whole genome shotgun (WGS) entry which is preliminary data.</text>
</comment>
<gene>
    <name evidence="3" type="ORF">A8950_2547</name>
</gene>
<evidence type="ECO:0000256" key="2">
    <source>
        <dbReference type="SAM" id="Phobius"/>
    </source>
</evidence>
<accession>A0A4R6WPR6</accession>